<dbReference type="InterPro" id="IPR015867">
    <property type="entry name" value="N-reg_PII/ATP_PRibTrfase_C"/>
</dbReference>
<dbReference type="Proteomes" id="UP000231632">
    <property type="component" value="Unassembled WGS sequence"/>
</dbReference>
<evidence type="ECO:0000313" key="2">
    <source>
        <dbReference type="Proteomes" id="UP000231632"/>
    </source>
</evidence>
<accession>A0A1L8CNK6</accession>
<protein>
    <recommendedName>
        <fullName evidence="3">Nitrogen regulatory protein P-II</fullName>
    </recommendedName>
</protein>
<dbReference type="InterPro" id="IPR011322">
    <property type="entry name" value="N-reg_PII-like_a/b"/>
</dbReference>
<dbReference type="STRING" id="1921010.MMIC_P1454"/>
<comment type="caution">
    <text evidence="1">The sequence shown here is derived from an EMBL/GenBank/DDBJ whole genome shotgun (WGS) entry which is preliminary data.</text>
</comment>
<evidence type="ECO:0000313" key="1">
    <source>
        <dbReference type="EMBL" id="GAV20487.1"/>
    </source>
</evidence>
<sequence length="110" mass="11954">MKTANKLITCIVPEGLGKPAIKALYETYGTASADFHVASGIGKSAMYSEHSLGQRTEKDIITVMVSLEQAEDVFAFLYQQTNINRPHGGIIYMNDLSHASDYSVPEIAGD</sequence>
<dbReference type="RefSeq" id="WP_072659806.1">
    <property type="nucleotide sequence ID" value="NZ_BDFD01000011.1"/>
</dbReference>
<organism evidence="1 2">
    <name type="scientific">Mariprofundus micogutta</name>
    <dbReference type="NCBI Taxonomy" id="1921010"/>
    <lineage>
        <taxon>Bacteria</taxon>
        <taxon>Pseudomonadati</taxon>
        <taxon>Pseudomonadota</taxon>
        <taxon>Candidatius Mariprofundia</taxon>
        <taxon>Mariprofundales</taxon>
        <taxon>Mariprofundaceae</taxon>
        <taxon>Mariprofundus</taxon>
    </lineage>
</organism>
<dbReference type="SUPFAM" id="SSF54913">
    <property type="entry name" value="GlnB-like"/>
    <property type="match status" value="1"/>
</dbReference>
<dbReference type="EMBL" id="BDFD01000011">
    <property type="protein sequence ID" value="GAV20487.1"/>
    <property type="molecule type" value="Genomic_DNA"/>
</dbReference>
<dbReference type="AlphaFoldDB" id="A0A1L8CNK6"/>
<proteinExistence type="predicted"/>
<name>A0A1L8CNK6_9PROT</name>
<dbReference type="Gene3D" id="3.30.70.120">
    <property type="match status" value="1"/>
</dbReference>
<dbReference type="OrthoDB" id="5769870at2"/>
<keyword evidence="2" id="KW-1185">Reference proteome</keyword>
<reference evidence="1 2" key="1">
    <citation type="journal article" date="2017" name="Arch. Microbiol.">
        <title>Mariprofundus micogutta sp. nov., a novel iron-oxidizing zetaproteobacterium isolated from a deep-sea hydrothermal field at the Bayonnaise knoll of the Izu-Ogasawara arc, and a description of Mariprofundales ord. nov. and Zetaproteobacteria classis nov.</title>
        <authorList>
            <person name="Makita H."/>
            <person name="Tanaka E."/>
            <person name="Mitsunobu S."/>
            <person name="Miyazaki M."/>
            <person name="Nunoura T."/>
            <person name="Uematsu K."/>
            <person name="Takaki Y."/>
            <person name="Nishi S."/>
            <person name="Shimamura S."/>
            <person name="Takai K."/>
        </authorList>
    </citation>
    <scope>NUCLEOTIDE SEQUENCE [LARGE SCALE GENOMIC DNA]</scope>
    <source>
        <strain evidence="1 2">ET2</strain>
    </source>
</reference>
<gene>
    <name evidence="1" type="ORF">MMIC_P1454</name>
</gene>
<evidence type="ECO:0008006" key="3">
    <source>
        <dbReference type="Google" id="ProtNLM"/>
    </source>
</evidence>